<evidence type="ECO:0000313" key="2">
    <source>
        <dbReference type="Proteomes" id="UP000483379"/>
    </source>
</evidence>
<organism evidence="1 2">
    <name type="scientific">Thiorhodococcus minor</name>
    <dbReference type="NCBI Taxonomy" id="57489"/>
    <lineage>
        <taxon>Bacteria</taxon>
        <taxon>Pseudomonadati</taxon>
        <taxon>Pseudomonadota</taxon>
        <taxon>Gammaproteobacteria</taxon>
        <taxon>Chromatiales</taxon>
        <taxon>Chromatiaceae</taxon>
        <taxon>Thiorhodococcus</taxon>
    </lineage>
</organism>
<proteinExistence type="predicted"/>
<keyword evidence="2" id="KW-1185">Reference proteome</keyword>
<dbReference type="EMBL" id="JAAIJQ010000001">
    <property type="protein sequence ID" value="NEV60399.1"/>
    <property type="molecule type" value="Genomic_DNA"/>
</dbReference>
<name>A0A6M0JT34_9GAMM</name>
<protein>
    <submittedName>
        <fullName evidence="1">Uncharacterized protein</fullName>
    </submittedName>
</protein>
<dbReference type="RefSeq" id="WP_164450441.1">
    <property type="nucleotide sequence ID" value="NZ_JAAIJQ010000001.1"/>
</dbReference>
<reference evidence="1 2" key="1">
    <citation type="submission" date="2020-02" db="EMBL/GenBank/DDBJ databases">
        <title>Genome sequences of Thiorhodococcus mannitoliphagus and Thiorhodococcus minor, purple sulfur photosynthetic bacteria in the gammaproteobacterial family, Chromatiaceae.</title>
        <authorList>
            <person name="Aviles F.A."/>
            <person name="Meyer T.E."/>
            <person name="Kyndt J.A."/>
        </authorList>
    </citation>
    <scope>NUCLEOTIDE SEQUENCE [LARGE SCALE GENOMIC DNA]</scope>
    <source>
        <strain evidence="1 2">DSM 11518</strain>
    </source>
</reference>
<sequence>MECAVWIPDDFQAVPSLRSATDRDGVESAFFRSADHQVEFYVFSPQWDGEPTDIVLDPARERLSASETKALADTTVTWYTIDALDGSYSRSYQDRRSALARTRTVLGVKYMSKAAYARYKDAYLRFKRSLRQFTD</sequence>
<gene>
    <name evidence="1" type="ORF">G3446_00565</name>
</gene>
<dbReference type="Proteomes" id="UP000483379">
    <property type="component" value="Unassembled WGS sequence"/>
</dbReference>
<dbReference type="AlphaFoldDB" id="A0A6M0JT34"/>
<evidence type="ECO:0000313" key="1">
    <source>
        <dbReference type="EMBL" id="NEV60399.1"/>
    </source>
</evidence>
<accession>A0A6M0JT34</accession>
<comment type="caution">
    <text evidence="1">The sequence shown here is derived from an EMBL/GenBank/DDBJ whole genome shotgun (WGS) entry which is preliminary data.</text>
</comment>